<dbReference type="SUPFAM" id="SSF52540">
    <property type="entry name" value="P-loop containing nucleoside triphosphate hydrolases"/>
    <property type="match status" value="1"/>
</dbReference>
<proteinExistence type="inferred from homology"/>
<dbReference type="SMART" id="SM00670">
    <property type="entry name" value="PINc"/>
    <property type="match status" value="1"/>
</dbReference>
<accession>A0A6C2CHC6</accession>
<dbReference type="FunFam" id="3.40.50.300:FF:000013">
    <property type="entry name" value="PhoH family ATPase"/>
    <property type="match status" value="1"/>
</dbReference>
<dbReference type="GO" id="GO:0005524">
    <property type="term" value="F:ATP binding"/>
    <property type="evidence" value="ECO:0007669"/>
    <property type="project" value="UniProtKB-KW"/>
</dbReference>
<dbReference type="Gene3D" id="3.40.50.1010">
    <property type="entry name" value="5'-nuclease"/>
    <property type="match status" value="1"/>
</dbReference>
<dbReference type="Pfam" id="PF13638">
    <property type="entry name" value="PIN_4"/>
    <property type="match status" value="1"/>
</dbReference>
<dbReference type="Proteomes" id="UP000389128">
    <property type="component" value="Unassembled WGS sequence"/>
</dbReference>
<comment type="similarity">
    <text evidence="4">In the N-terminal section; belongs to the PINc/VapC protein family.</text>
</comment>
<comment type="similarity">
    <text evidence="1">Belongs to the PhoH family.</text>
</comment>
<dbReference type="PANTHER" id="PTHR30473">
    <property type="entry name" value="PROTEIN PHOH"/>
    <property type="match status" value="1"/>
</dbReference>
<evidence type="ECO:0000256" key="1">
    <source>
        <dbReference type="ARBA" id="ARBA00010393"/>
    </source>
</evidence>
<dbReference type="CDD" id="cd09883">
    <property type="entry name" value="PIN_VapC_PhoHL-ATPase"/>
    <property type="match status" value="1"/>
</dbReference>
<keyword evidence="7" id="KW-1185">Reference proteome</keyword>
<evidence type="ECO:0000256" key="3">
    <source>
        <dbReference type="ARBA" id="ARBA00022840"/>
    </source>
</evidence>
<evidence type="ECO:0000259" key="5">
    <source>
        <dbReference type="SMART" id="SM00670"/>
    </source>
</evidence>
<dbReference type="InterPro" id="IPR003714">
    <property type="entry name" value="PhoH"/>
</dbReference>
<keyword evidence="2" id="KW-0547">Nucleotide-binding</keyword>
<dbReference type="AlphaFoldDB" id="A0A6C2CHC6"/>
<feature type="domain" description="PIN" evidence="5">
    <location>
        <begin position="15"/>
        <end position="151"/>
    </location>
</feature>
<dbReference type="RefSeq" id="WP_148581185.1">
    <property type="nucleotide sequence ID" value="NZ_JAVEUW010000007.1"/>
</dbReference>
<dbReference type="OrthoDB" id="9766527at2"/>
<sequence length="472" mass="52863">MATRRPAKSKKTSTKLFVLDTNVLMHDPTSLYRFEEHDIFVPMMTLEELDSNKKGMSEVARNARQASRSLDEIVNSCPEGIEEGISLVDASSQLASGRLFLQTEAVNVQLPAAMPTAKGDNQILAVVMHLFEKYDKKREVILVSKDINMRIKARALGLAAQDYFNDKVLEDTDLLYTGTKEIDAAFWEANGKDMESWKQETRTYYKIKGPDTPDLLINEFVFQEGEQPLQAWVKEKAGRTVTLETLIDYSHQKNNTWGITARNREQNFALNLLMNPEIDFVTLLGQAGTGKTLLTLAASLTQVLETKRYSEIIMTRVTVPVGEDIGFLPGTEEEKMAPWMGALEDNLDVLNGTTGEGGEWGRAATRDLIRSRIKIKSLNFMRGRTFINKFLIIDEAQNLTPKQMKTLITRAGPGTKVVCLGNIAQIDTPYLTEGSSGLTYVVDRFKGWPHSGHITLQRGERSRLADHAAEVL</sequence>
<keyword evidence="3" id="KW-0067">ATP-binding</keyword>
<comment type="caution">
    <text evidence="6">The sequence shown here is derived from an EMBL/GenBank/DDBJ whole genome shotgun (WGS) entry which is preliminary data.</text>
</comment>
<evidence type="ECO:0000313" key="7">
    <source>
        <dbReference type="Proteomes" id="UP000389128"/>
    </source>
</evidence>
<dbReference type="InterPro" id="IPR027417">
    <property type="entry name" value="P-loop_NTPase"/>
</dbReference>
<dbReference type="GO" id="GO:0005829">
    <property type="term" value="C:cytosol"/>
    <property type="evidence" value="ECO:0007669"/>
    <property type="project" value="TreeGrafter"/>
</dbReference>
<dbReference type="InterPro" id="IPR029060">
    <property type="entry name" value="PIN-like_dom_sf"/>
</dbReference>
<gene>
    <name evidence="6" type="ORF">ETQ85_21845</name>
</gene>
<evidence type="ECO:0000256" key="4">
    <source>
        <dbReference type="ARBA" id="ARBA00046345"/>
    </source>
</evidence>
<dbReference type="PANTHER" id="PTHR30473:SF2">
    <property type="entry name" value="PIN DOMAIN-CONTAINING PROTEIN"/>
    <property type="match status" value="1"/>
</dbReference>
<evidence type="ECO:0000256" key="2">
    <source>
        <dbReference type="ARBA" id="ARBA00022741"/>
    </source>
</evidence>
<dbReference type="SUPFAM" id="SSF88723">
    <property type="entry name" value="PIN domain-like"/>
    <property type="match status" value="1"/>
</dbReference>
<dbReference type="EMBL" id="SDKK01000028">
    <property type="protein sequence ID" value="TYC53381.1"/>
    <property type="molecule type" value="Genomic_DNA"/>
</dbReference>
<reference evidence="6 7" key="1">
    <citation type="submission" date="2019-01" db="EMBL/GenBank/DDBJ databases">
        <title>Zoogloea oleivorans genome sequencing and assembly.</title>
        <authorList>
            <person name="Tancsics A."/>
            <person name="Farkas M."/>
            <person name="Kriszt B."/>
            <person name="Maroti G."/>
            <person name="Horvath B."/>
        </authorList>
    </citation>
    <scope>NUCLEOTIDE SEQUENCE [LARGE SCALE GENOMIC DNA]</scope>
    <source>
        <strain evidence="6 7">Buc</strain>
    </source>
</reference>
<organism evidence="6 7">
    <name type="scientific">Zoogloea oleivorans</name>
    <dbReference type="NCBI Taxonomy" id="1552750"/>
    <lineage>
        <taxon>Bacteria</taxon>
        <taxon>Pseudomonadati</taxon>
        <taxon>Pseudomonadota</taxon>
        <taxon>Betaproteobacteria</taxon>
        <taxon>Rhodocyclales</taxon>
        <taxon>Zoogloeaceae</taxon>
        <taxon>Zoogloea</taxon>
    </lineage>
</organism>
<dbReference type="Pfam" id="PF02562">
    <property type="entry name" value="PhoH"/>
    <property type="match status" value="1"/>
</dbReference>
<dbReference type="Gene3D" id="3.40.50.300">
    <property type="entry name" value="P-loop containing nucleotide triphosphate hydrolases"/>
    <property type="match status" value="1"/>
</dbReference>
<evidence type="ECO:0000313" key="6">
    <source>
        <dbReference type="EMBL" id="TYC53381.1"/>
    </source>
</evidence>
<protein>
    <submittedName>
        <fullName evidence="6">PhoH family protein</fullName>
    </submittedName>
</protein>
<dbReference type="InterPro" id="IPR002716">
    <property type="entry name" value="PIN_dom"/>
</dbReference>
<name>A0A6C2CHC6_9RHOO</name>
<dbReference type="InterPro" id="IPR051451">
    <property type="entry name" value="PhoH2-like"/>
</dbReference>